<evidence type="ECO:0000313" key="5">
    <source>
        <dbReference type="EMBL" id="KAK8230626.1"/>
    </source>
</evidence>
<keyword evidence="2" id="KW-1133">Transmembrane helix</keyword>
<dbReference type="InterPro" id="IPR056145">
    <property type="entry name" value="DUF7728"/>
</dbReference>
<keyword evidence="2" id="KW-0472">Membrane</keyword>
<gene>
    <name evidence="5" type="ORF">HDK90DRAFT_491447</name>
</gene>
<feature type="region of interest" description="Disordered" evidence="1">
    <location>
        <begin position="350"/>
        <end position="383"/>
    </location>
</feature>
<proteinExistence type="predicted"/>
<evidence type="ECO:0000259" key="4">
    <source>
        <dbReference type="Pfam" id="PF24854"/>
    </source>
</evidence>
<feature type="chain" id="PRO_5047089513" description="DUF7728 domain-containing protein" evidence="3">
    <location>
        <begin position="21"/>
        <end position="383"/>
    </location>
</feature>
<accession>A0ABR1YI90</accession>
<dbReference type="PANTHER" id="PTHR40622">
    <property type="match status" value="1"/>
</dbReference>
<feature type="domain" description="DUF7728" evidence="4">
    <location>
        <begin position="46"/>
        <end position="193"/>
    </location>
</feature>
<keyword evidence="3" id="KW-0732">Signal</keyword>
<keyword evidence="2" id="KW-0812">Transmembrane</keyword>
<keyword evidence="6" id="KW-1185">Reference proteome</keyword>
<name>A0ABR1YI90_9PEZI</name>
<protein>
    <recommendedName>
        <fullName evidence="4">DUF7728 domain-containing protein</fullName>
    </recommendedName>
</protein>
<feature type="compositionally biased region" description="Pro residues" evidence="1">
    <location>
        <begin position="253"/>
        <end position="262"/>
    </location>
</feature>
<reference evidence="5 6" key="1">
    <citation type="submission" date="2024-04" db="EMBL/GenBank/DDBJ databases">
        <title>Phyllosticta paracitricarpa is synonymous to the EU quarantine fungus P. citricarpa based on phylogenomic analyses.</title>
        <authorList>
            <consortium name="Lawrence Berkeley National Laboratory"/>
            <person name="Van Ingen-Buijs V.A."/>
            <person name="Van Westerhoven A.C."/>
            <person name="Haridas S."/>
            <person name="Skiadas P."/>
            <person name="Martin F."/>
            <person name="Groenewald J.Z."/>
            <person name="Crous P.W."/>
            <person name="Seidl M.F."/>
        </authorList>
    </citation>
    <scope>NUCLEOTIDE SEQUENCE [LARGE SCALE GENOMIC DNA]</scope>
    <source>
        <strain evidence="5 6">CBS 123374</strain>
    </source>
</reference>
<feature type="transmembrane region" description="Helical" evidence="2">
    <location>
        <begin position="305"/>
        <end position="335"/>
    </location>
</feature>
<dbReference type="Proteomes" id="UP001492380">
    <property type="component" value="Unassembled WGS sequence"/>
</dbReference>
<dbReference type="PANTHER" id="PTHR40622:SF1">
    <property type="match status" value="1"/>
</dbReference>
<dbReference type="EMBL" id="JBBWRZ010000008">
    <property type="protein sequence ID" value="KAK8230626.1"/>
    <property type="molecule type" value="Genomic_DNA"/>
</dbReference>
<feature type="compositionally biased region" description="Basic and acidic residues" evidence="1">
    <location>
        <begin position="368"/>
        <end position="383"/>
    </location>
</feature>
<sequence length="383" mass="42009">MKSHMLGLSAALALSGPSAAFLLPSTADGIAGTVPDREFSLVDPTSQLLTLDCADCPFARSLDEDLVWVHGIENSLLLNFSVVDDHAVELNGVQLYPPTFDTLPQPIPVYQVQADVPLTDIRANINKYTNKALRISSYALEIDPSVTASSGNELVPMTLQLSSLEAQHIDVPALSIKLMKHPEGQVSILPITTAAPIGESTPQANDKECKNWPVLCKWRSIIADRIQSMKGQMGKFKPGCMKGRPHGMMVPKPGRPQTPPPEMESDDERPPHRSGSNEPFHGPHGIMRHHRHGPLARFIHLVSRIMVPIVIGIAFGALTYATGWLVGSLMAFVWLKFNRRSGYESVALDEEEAATKDGVPEEAPPVYQEKEVVAEEQEQEQRQ</sequence>
<dbReference type="Pfam" id="PF24854">
    <property type="entry name" value="DUF7728"/>
    <property type="match status" value="1"/>
</dbReference>
<evidence type="ECO:0000256" key="1">
    <source>
        <dbReference type="SAM" id="MobiDB-lite"/>
    </source>
</evidence>
<evidence type="ECO:0000313" key="6">
    <source>
        <dbReference type="Proteomes" id="UP001492380"/>
    </source>
</evidence>
<evidence type="ECO:0000256" key="2">
    <source>
        <dbReference type="SAM" id="Phobius"/>
    </source>
</evidence>
<organism evidence="5 6">
    <name type="scientific">Phyllosticta capitalensis</name>
    <dbReference type="NCBI Taxonomy" id="121624"/>
    <lineage>
        <taxon>Eukaryota</taxon>
        <taxon>Fungi</taxon>
        <taxon>Dikarya</taxon>
        <taxon>Ascomycota</taxon>
        <taxon>Pezizomycotina</taxon>
        <taxon>Dothideomycetes</taxon>
        <taxon>Dothideomycetes incertae sedis</taxon>
        <taxon>Botryosphaeriales</taxon>
        <taxon>Phyllostictaceae</taxon>
        <taxon>Phyllosticta</taxon>
    </lineage>
</organism>
<comment type="caution">
    <text evidence="5">The sequence shown here is derived from an EMBL/GenBank/DDBJ whole genome shotgun (WGS) entry which is preliminary data.</text>
</comment>
<evidence type="ECO:0000256" key="3">
    <source>
        <dbReference type="SAM" id="SignalP"/>
    </source>
</evidence>
<feature type="signal peptide" evidence="3">
    <location>
        <begin position="1"/>
        <end position="20"/>
    </location>
</feature>
<feature type="region of interest" description="Disordered" evidence="1">
    <location>
        <begin position="245"/>
        <end position="288"/>
    </location>
</feature>